<gene>
    <name evidence="10" type="ORF">H4N64_01680</name>
</gene>
<dbReference type="InterPro" id="IPR043504">
    <property type="entry name" value="Peptidase_S1_PA_chymotrypsin"/>
</dbReference>
<keyword evidence="2 8" id="KW-0645">Protease</keyword>
<evidence type="ECO:0000256" key="8">
    <source>
        <dbReference type="RuleBase" id="RU004296"/>
    </source>
</evidence>
<dbReference type="PROSITE" id="PS00673">
    <property type="entry name" value="V8_SER"/>
    <property type="match status" value="1"/>
</dbReference>
<evidence type="ECO:0000256" key="1">
    <source>
        <dbReference type="ARBA" id="ARBA00008764"/>
    </source>
</evidence>
<dbReference type="SUPFAM" id="SSF50494">
    <property type="entry name" value="Trypsin-like serine proteases"/>
    <property type="match status" value="1"/>
</dbReference>
<feature type="active site" description="Charge relay system" evidence="7">
    <location>
        <position position="143"/>
    </location>
</feature>
<dbReference type="InterPro" id="IPR008256">
    <property type="entry name" value="Peptidase_S1B"/>
</dbReference>
<dbReference type="InterPro" id="IPR029058">
    <property type="entry name" value="AB_hydrolase_fold"/>
</dbReference>
<dbReference type="AlphaFoldDB" id="A0A7X1IXD1"/>
<dbReference type="InterPro" id="IPR009003">
    <property type="entry name" value="Peptidase_S1_PA"/>
</dbReference>
<dbReference type="PANTHER" id="PTHR36234:SF5">
    <property type="entry name" value="LYSYL ENDOPEPTIDASE"/>
    <property type="match status" value="1"/>
</dbReference>
<name>A0A7X1IXD1_9ACTN</name>
<dbReference type="EC" id="3.4.21.-" evidence="8"/>
<feature type="active site" description="Charge relay system" evidence="7">
    <location>
        <position position="265"/>
    </location>
</feature>
<dbReference type="GO" id="GO:0004252">
    <property type="term" value="F:serine-type endopeptidase activity"/>
    <property type="evidence" value="ECO:0007669"/>
    <property type="project" value="InterPro"/>
</dbReference>
<keyword evidence="11" id="KW-1185">Reference proteome</keyword>
<keyword evidence="6" id="KW-0843">Virulence</keyword>
<dbReference type="SUPFAM" id="SSF53474">
    <property type="entry name" value="alpha/beta-Hydrolases"/>
    <property type="match status" value="1"/>
</dbReference>
<keyword evidence="4 8" id="KW-0378">Hydrolase</keyword>
<evidence type="ECO:0000256" key="9">
    <source>
        <dbReference type="SAM" id="MobiDB-lite"/>
    </source>
</evidence>
<dbReference type="Gene3D" id="2.40.10.10">
    <property type="entry name" value="Trypsin-like serine proteases"/>
    <property type="match status" value="2"/>
</dbReference>
<accession>A0A7X1IXD1</accession>
<proteinExistence type="inferred from homology"/>
<dbReference type="GO" id="GO:0006508">
    <property type="term" value="P:proteolysis"/>
    <property type="evidence" value="ECO:0007669"/>
    <property type="project" value="UniProtKB-KW"/>
</dbReference>
<evidence type="ECO:0000256" key="3">
    <source>
        <dbReference type="ARBA" id="ARBA00022729"/>
    </source>
</evidence>
<dbReference type="EMBL" id="JACMSF010000001">
    <property type="protein sequence ID" value="MBC2900328.1"/>
    <property type="molecule type" value="Genomic_DNA"/>
</dbReference>
<organism evidence="10 11">
    <name type="scientific">Streptomyces cupreus</name>
    <dbReference type="NCBI Taxonomy" id="2759956"/>
    <lineage>
        <taxon>Bacteria</taxon>
        <taxon>Bacillati</taxon>
        <taxon>Actinomycetota</taxon>
        <taxon>Actinomycetes</taxon>
        <taxon>Kitasatosporales</taxon>
        <taxon>Streptomycetaceae</taxon>
        <taxon>Streptomyces</taxon>
    </lineage>
</organism>
<evidence type="ECO:0000256" key="2">
    <source>
        <dbReference type="ARBA" id="ARBA00022670"/>
    </source>
</evidence>
<dbReference type="PRINTS" id="PR01774">
    <property type="entry name" value="EXFOLTOXIN"/>
</dbReference>
<evidence type="ECO:0000256" key="4">
    <source>
        <dbReference type="ARBA" id="ARBA00022801"/>
    </source>
</evidence>
<comment type="caution">
    <text evidence="10">The sequence shown here is derived from an EMBL/GenBank/DDBJ whole genome shotgun (WGS) entry which is preliminary data.</text>
</comment>
<protein>
    <recommendedName>
        <fullName evidence="8">Serine protease</fullName>
        <ecNumber evidence="8">3.4.21.-</ecNumber>
    </recommendedName>
</protein>
<keyword evidence="3" id="KW-0732">Signal</keyword>
<evidence type="ECO:0000313" key="10">
    <source>
        <dbReference type="EMBL" id="MBC2900328.1"/>
    </source>
</evidence>
<dbReference type="InterPro" id="IPR000126">
    <property type="entry name" value="V8_ser_AS"/>
</dbReference>
<comment type="similarity">
    <text evidence="1 8">Belongs to the peptidase S1B family.</text>
</comment>
<keyword evidence="5 8" id="KW-0720">Serine protease</keyword>
<dbReference type="Proteomes" id="UP000584670">
    <property type="component" value="Unassembled WGS sequence"/>
</dbReference>
<feature type="compositionally biased region" description="Basic and acidic residues" evidence="9">
    <location>
        <begin position="8"/>
        <end position="41"/>
    </location>
</feature>
<dbReference type="PANTHER" id="PTHR36234">
    <property type="entry name" value="LYSYL ENDOPEPTIDASE"/>
    <property type="match status" value="1"/>
</dbReference>
<sequence>MSTIDMPEVERSYDEQRRQVADAARRYRESAKAREQAEARTAEGVPFPDTPQALAARAERILSRGGVPATAVVAQIHAEPLDLPQAHERIIGLSNDLQAANFLPRGARAARTVARITLRQGGRELPLGTGFLVSPQLLMTNHHVLPDTEFAKNCFAEFDAQIGIDNAPDDVVRVEFAPDAPFLAHEPLDFALVALAPVNGGVPPGELFGWNRLSARTGKLVVGELVNVIGHPNGRLKEIALRDNRLITRLDDFLHYRTDTEPGNSGSPVFNDQWEVVALHHMGVPETDASGRPLRRDGAVWQPSDGEDTLSWVANEGVRISSVLRHVASLRPTSEQRALLAEMGPESGLGSPTPHEATAVTHTAPALMRPTVPAAAERTAATGLRAREGAFGGHRHLVYLHGRSQEGKNPEALRREWAAGLNKGLTAAGLPTLDPADAWFPYYGDRLAELMGAKESLGGAPPAQDTKAYEQMLFEAAARVGMPEGTCDGQDGVAAEEGLDGVVRTFRRALGWVAARSDLDEWTIDAVFRDVARYLSDPRVRETVLDTVSATMPDSGELVFVTHSLGTVVGVDLMSRLPSGIDRAVLVTVGSPLGMDAVNSRLLTGRPHRPGNVRTWLNAWSPADAVAIGCPLRDRRWGSVDQPDVMNGKDRAHNIAEYLGHANVAGPIGRALR</sequence>
<evidence type="ECO:0000256" key="5">
    <source>
        <dbReference type="ARBA" id="ARBA00022825"/>
    </source>
</evidence>
<feature type="region of interest" description="Disordered" evidence="9">
    <location>
        <begin position="1"/>
        <end position="49"/>
    </location>
</feature>
<evidence type="ECO:0000256" key="7">
    <source>
        <dbReference type="PIRSR" id="PIRSR608256-1"/>
    </source>
</evidence>
<dbReference type="RefSeq" id="WP_186280176.1">
    <property type="nucleotide sequence ID" value="NZ_JACMSF010000001.1"/>
</dbReference>
<evidence type="ECO:0000256" key="6">
    <source>
        <dbReference type="ARBA" id="ARBA00023026"/>
    </source>
</evidence>
<dbReference type="InterPro" id="IPR008353">
    <property type="entry name" value="Peptidase_S1B_tx"/>
</dbReference>
<reference evidence="10 11" key="1">
    <citation type="submission" date="2020-08" db="EMBL/GenBank/DDBJ databases">
        <title>Streptomyces sp. PSKA01 genome sequencing and assembly.</title>
        <authorList>
            <person name="Mandal S."/>
            <person name="Maiti P.K."/>
            <person name="Das P."/>
        </authorList>
    </citation>
    <scope>NUCLEOTIDE SEQUENCE [LARGE SCALE GENOMIC DNA]</scope>
    <source>
        <strain evidence="10 11">PSKA01</strain>
    </source>
</reference>
<feature type="active site" description="Charge relay system" evidence="7">
    <location>
        <position position="189"/>
    </location>
</feature>
<evidence type="ECO:0000313" key="11">
    <source>
        <dbReference type="Proteomes" id="UP000584670"/>
    </source>
</evidence>
<dbReference type="PRINTS" id="PR00839">
    <property type="entry name" value="V8PROTEASE"/>
</dbReference>
<dbReference type="Pfam" id="PF13365">
    <property type="entry name" value="Trypsin_2"/>
    <property type="match status" value="1"/>
</dbReference>